<feature type="site" description="Interaction with DNA" evidence="12">
    <location>
        <position position="168"/>
    </location>
</feature>
<dbReference type="OMA" id="PECKYTR"/>
<gene>
    <name evidence="12" type="primary">topA</name>
    <name evidence="17" type="ORF">A3207_01535</name>
</gene>
<evidence type="ECO:0000256" key="9">
    <source>
        <dbReference type="ARBA" id="ARBA00023029"/>
    </source>
</evidence>
<protein>
    <recommendedName>
        <fullName evidence="12">DNA topoisomerase 1</fullName>
        <ecNumber evidence="12">5.6.2.1</ecNumber>
    </recommendedName>
    <alternativeName>
        <fullName evidence="12">DNA topoisomerase I</fullName>
    </alternativeName>
</protein>
<keyword evidence="4" id="KW-0479">Metal-binding</keyword>
<dbReference type="InterPro" id="IPR013498">
    <property type="entry name" value="Topo_IA_Znf"/>
</dbReference>
<dbReference type="GO" id="GO:0003917">
    <property type="term" value="F:DNA topoisomerase type I (single strand cut, ATP-independent) activity"/>
    <property type="evidence" value="ECO:0007669"/>
    <property type="project" value="UniProtKB-UniRule"/>
</dbReference>
<proteinExistence type="inferred from homology"/>
<organism evidence="17 18">
    <name type="scientific">Candidatus Methanomassiliicoccus intestinalis</name>
    <dbReference type="NCBI Taxonomy" id="1406512"/>
    <lineage>
        <taxon>Archaea</taxon>
        <taxon>Methanobacteriati</taxon>
        <taxon>Thermoplasmatota</taxon>
        <taxon>Thermoplasmata</taxon>
        <taxon>Methanomassiliicoccales</taxon>
        <taxon>Methanomassiliicoccaceae</taxon>
        <taxon>Methanomassiliicoccus</taxon>
    </lineage>
</organism>
<comment type="subunit">
    <text evidence="12">Monomer.</text>
</comment>
<evidence type="ECO:0000313" key="17">
    <source>
        <dbReference type="EMBL" id="TQS84741.1"/>
    </source>
</evidence>
<evidence type="ECO:0000256" key="6">
    <source>
        <dbReference type="ARBA" id="ARBA00022771"/>
    </source>
</evidence>
<keyword evidence="6" id="KW-0863">Zinc-finger</keyword>
<dbReference type="Gene3D" id="1.10.460.10">
    <property type="entry name" value="Topoisomerase I, domain 2"/>
    <property type="match status" value="1"/>
</dbReference>
<dbReference type="InterPro" id="IPR013497">
    <property type="entry name" value="Topo_IA_cen"/>
</dbReference>
<evidence type="ECO:0000259" key="15">
    <source>
        <dbReference type="PROSITE" id="PS50880"/>
    </source>
</evidence>
<dbReference type="PANTHER" id="PTHR11390:SF26">
    <property type="entry name" value="DNA TOPOISOMERASE 1"/>
    <property type="match status" value="1"/>
</dbReference>
<feature type="compositionally biased region" description="Basic residues" evidence="14">
    <location>
        <begin position="752"/>
        <end position="764"/>
    </location>
</feature>
<evidence type="ECO:0000256" key="7">
    <source>
        <dbReference type="ARBA" id="ARBA00022833"/>
    </source>
</evidence>
<evidence type="ECO:0000259" key="16">
    <source>
        <dbReference type="PROSITE" id="PS52039"/>
    </source>
</evidence>
<dbReference type="FunFam" id="1.10.290.10:FF:000003">
    <property type="entry name" value="DNA topoisomerase"/>
    <property type="match status" value="1"/>
</dbReference>
<dbReference type="CDD" id="cd03362">
    <property type="entry name" value="TOPRIM_TopoIA_TopoIII"/>
    <property type="match status" value="1"/>
</dbReference>
<dbReference type="SUPFAM" id="SSF57783">
    <property type="entry name" value="Zinc beta-ribbon"/>
    <property type="match status" value="1"/>
</dbReference>
<evidence type="ECO:0000256" key="13">
    <source>
        <dbReference type="SAM" id="Coils"/>
    </source>
</evidence>
<dbReference type="Pfam" id="PF01751">
    <property type="entry name" value="Toprim"/>
    <property type="match status" value="1"/>
</dbReference>
<dbReference type="Gene3D" id="3.30.65.10">
    <property type="entry name" value="Bacterial Topoisomerase I, domain 1"/>
    <property type="match status" value="2"/>
</dbReference>
<evidence type="ECO:0000313" key="18">
    <source>
        <dbReference type="Proteomes" id="UP000752814"/>
    </source>
</evidence>
<comment type="cofactor">
    <cofactor evidence="2">
        <name>Mg(2+)</name>
        <dbReference type="ChEBI" id="CHEBI:18420"/>
    </cofactor>
</comment>
<accession>A0A8J8PF97</accession>
<dbReference type="InterPro" id="IPR013824">
    <property type="entry name" value="Topo_IA_cen_sub1"/>
</dbReference>
<dbReference type="GO" id="GO:0008270">
    <property type="term" value="F:zinc ion binding"/>
    <property type="evidence" value="ECO:0007669"/>
    <property type="project" value="UniProtKB-KW"/>
</dbReference>
<dbReference type="InterPro" id="IPR006171">
    <property type="entry name" value="TOPRIM_dom"/>
</dbReference>
<reference evidence="17" key="1">
    <citation type="submission" date="2016-03" db="EMBL/GenBank/DDBJ databases">
        <authorList>
            <person name="Borrel G."/>
            <person name="Mccann A."/>
            <person name="O'Toole P.W."/>
        </authorList>
    </citation>
    <scope>NUCLEOTIDE SEQUENCE</scope>
    <source>
        <strain evidence="17">183</strain>
    </source>
</reference>
<evidence type="ECO:0000256" key="1">
    <source>
        <dbReference type="ARBA" id="ARBA00000213"/>
    </source>
</evidence>
<dbReference type="AlphaFoldDB" id="A0A8J8PF97"/>
<dbReference type="GO" id="GO:0006310">
    <property type="term" value="P:DNA recombination"/>
    <property type="evidence" value="ECO:0007669"/>
    <property type="project" value="TreeGrafter"/>
</dbReference>
<dbReference type="HAMAP" id="MF_00952">
    <property type="entry name" value="Topoisom_1_prok"/>
    <property type="match status" value="1"/>
</dbReference>
<feature type="region of interest" description="Interaction with DNA" evidence="12">
    <location>
        <begin position="192"/>
        <end position="197"/>
    </location>
</feature>
<feature type="compositionally biased region" description="Low complexity" evidence="14">
    <location>
        <begin position="773"/>
        <end position="792"/>
    </location>
</feature>
<feature type="site" description="Interaction with DNA" evidence="12">
    <location>
        <position position="164"/>
    </location>
</feature>
<dbReference type="InterPro" id="IPR028612">
    <property type="entry name" value="Topoisom_1_IA"/>
</dbReference>
<evidence type="ECO:0000256" key="8">
    <source>
        <dbReference type="ARBA" id="ARBA00022842"/>
    </source>
</evidence>
<evidence type="ECO:0000256" key="14">
    <source>
        <dbReference type="SAM" id="MobiDB-lite"/>
    </source>
</evidence>
<comment type="caution">
    <text evidence="17">The sequence shown here is derived from an EMBL/GenBank/DDBJ whole genome shotgun (WGS) entry which is preliminary data.</text>
</comment>
<dbReference type="GO" id="GO:0006265">
    <property type="term" value="P:DNA topological change"/>
    <property type="evidence" value="ECO:0007669"/>
    <property type="project" value="UniProtKB-UniRule"/>
</dbReference>
<dbReference type="InterPro" id="IPR023406">
    <property type="entry name" value="Topo_IA_AS"/>
</dbReference>
<feature type="site" description="Interaction with DNA" evidence="12">
    <location>
        <position position="499"/>
    </location>
</feature>
<evidence type="ECO:0000256" key="3">
    <source>
        <dbReference type="ARBA" id="ARBA00009446"/>
    </source>
</evidence>
<comment type="function">
    <text evidence="12">Releases the supercoiling and torsional tension of DNA, which is introduced during the DNA replication and transcription, by transiently cleaving and rejoining one strand of the DNA duplex. Introduces a single-strand break via transesterification at a target site in duplex DNA. The scissile phosphodiester is attacked by the catalytic tyrosine of the enzyme, resulting in the formation of a DNA-(5'-phosphotyrosyl)-enzyme intermediate and the expulsion of a 3'-OH DNA strand. The free DNA strand then undergoes passage around the unbroken strand, thus removing DNA supercoils. Finally, in the religation step, the DNA 3'-OH attacks the covalent intermediate to expel the active-site tyrosine and restore the DNA phosphodiester backbone.</text>
</comment>
<keyword evidence="11 12" id="KW-0413">Isomerase</keyword>
<feature type="site" description="Interaction with DNA" evidence="12">
    <location>
        <position position="53"/>
    </location>
</feature>
<dbReference type="Pfam" id="PF01396">
    <property type="entry name" value="Zn_ribbon_Top1"/>
    <property type="match status" value="2"/>
</dbReference>
<dbReference type="InterPro" id="IPR003601">
    <property type="entry name" value="Topo_IA_2"/>
</dbReference>
<dbReference type="PANTHER" id="PTHR11390">
    <property type="entry name" value="PROKARYOTIC DNA TOPOISOMERASE"/>
    <property type="match status" value="1"/>
</dbReference>
<evidence type="ECO:0000256" key="4">
    <source>
        <dbReference type="ARBA" id="ARBA00022723"/>
    </source>
</evidence>
<dbReference type="PROSITE" id="PS00396">
    <property type="entry name" value="TOPO_IA_1"/>
    <property type="match status" value="1"/>
</dbReference>
<keyword evidence="13" id="KW-0175">Coiled coil</keyword>
<name>A0A8J8PF97_9ARCH</name>
<dbReference type="CDD" id="cd00186">
    <property type="entry name" value="TOP1Ac"/>
    <property type="match status" value="1"/>
</dbReference>
<comment type="similarity">
    <text evidence="3 12">Belongs to the type IA topoisomerase family.</text>
</comment>
<dbReference type="EMBL" id="LVVT01000001">
    <property type="protein sequence ID" value="TQS84741.1"/>
    <property type="molecule type" value="Genomic_DNA"/>
</dbReference>
<dbReference type="NCBIfam" id="TIGR01057">
    <property type="entry name" value="topA_arch"/>
    <property type="match status" value="1"/>
</dbReference>
<feature type="active site" description="O-(5'-phospho-DNA)-tyrosine intermediate" evidence="12">
    <location>
        <position position="312"/>
    </location>
</feature>
<dbReference type="Gene3D" id="3.40.50.140">
    <property type="match status" value="1"/>
</dbReference>
<dbReference type="SMART" id="SM00436">
    <property type="entry name" value="TOP1Bc"/>
    <property type="match status" value="1"/>
</dbReference>
<dbReference type="InterPro" id="IPR013826">
    <property type="entry name" value="Topo_IA_cen_sub3"/>
</dbReference>
<dbReference type="InterPro" id="IPR013825">
    <property type="entry name" value="Topo_IA_cen_sub2"/>
</dbReference>
<dbReference type="InterPro" id="IPR003602">
    <property type="entry name" value="Topo_IA_DNA-bd_dom"/>
</dbReference>
<keyword evidence="5" id="KW-0677">Repeat</keyword>
<dbReference type="SMART" id="SM00437">
    <property type="entry name" value="TOP1Ac"/>
    <property type="match status" value="1"/>
</dbReference>
<dbReference type="InterPro" id="IPR005739">
    <property type="entry name" value="TopoI_arch"/>
</dbReference>
<dbReference type="NCBIfam" id="NF005555">
    <property type="entry name" value="PRK07220.1"/>
    <property type="match status" value="1"/>
</dbReference>
<dbReference type="PRINTS" id="PR00417">
    <property type="entry name" value="PRTPISMRASEI"/>
</dbReference>
<evidence type="ECO:0000256" key="11">
    <source>
        <dbReference type="ARBA" id="ARBA00023235"/>
    </source>
</evidence>
<evidence type="ECO:0000256" key="12">
    <source>
        <dbReference type="HAMAP-Rule" id="MF_00952"/>
    </source>
</evidence>
<dbReference type="PROSITE" id="PS50880">
    <property type="entry name" value="TOPRIM"/>
    <property type="match status" value="1"/>
</dbReference>
<evidence type="ECO:0000256" key="2">
    <source>
        <dbReference type="ARBA" id="ARBA00001946"/>
    </source>
</evidence>
<feature type="site" description="Interaction with DNA" evidence="12">
    <location>
        <position position="314"/>
    </location>
</feature>
<evidence type="ECO:0000256" key="5">
    <source>
        <dbReference type="ARBA" id="ARBA00022737"/>
    </source>
</evidence>
<feature type="domain" description="Toprim" evidence="15">
    <location>
        <begin position="2"/>
        <end position="138"/>
    </location>
</feature>
<dbReference type="PROSITE" id="PS52039">
    <property type="entry name" value="TOPO_IA_2"/>
    <property type="match status" value="1"/>
</dbReference>
<comment type="catalytic activity">
    <reaction evidence="1 12">
        <text>ATP-independent breakage of single-stranded DNA, followed by passage and rejoining.</text>
        <dbReference type="EC" id="5.6.2.1"/>
    </reaction>
</comment>
<dbReference type="Pfam" id="PF01131">
    <property type="entry name" value="Topoisom_bac"/>
    <property type="match status" value="1"/>
</dbReference>
<sequence length="825" mass="91981">MSRLIISEKSDAAARIAVILSQGTSKRTSVNKVSVFQFEGESGTTFIIGLRGHIIELDYPESLNNWSEVELSDLIYAEPIKNVSAHSIVNALKDLSIDADEIVIATDYDREGELIGMEAVRLLDTEGKEIKRARFSAFTKLEIDTAFNDLTDPDIKLADSAECRQKIDLAWGAVLTRFISMSSGQGGSNFLSVGRVQSPTLALIVARHKEIEEFVPQPYWNINARFEDGIEFKGEHVNNPFHSDVDAQKALDACQGIELGKVLKYEKNEKDEYPLPPFNTTMMLMEANKLGFPASRAMKIAEDLYTAGYISYPRTDNTVYPQSLGLRRILEKLKESEFKAEAEELLKQEKIRPSKGKVQTTDHPPIYPTEAATKKQLKGDKWTLYELITRRFFATVAPPAKAEVSSAVIGIKNEKFTSKGYKLIFQGWKKYYPYLKTTEYDLPELMIGADIDVLSVELEKKMTQPPRRYSQGSLIQEMERLGLGTKSTRHDIIQKLYDRKYAEGNDLIPTASGIAVVEALNKHAHIVTDPKMTAKLEEDMDEIAHGSKTLDGVVEESQEMLSNALETLERNRDQIGTEIRKALEAQHYIGKCPSCNGDLKTIRTKLGKTFIGCSNYPDCNQTYPMPPNALVQPLNEECECGAPRVKVIRRGQPVSISCIDPECATNRAKNFIARCPNCGNDMRIIYSRAGKRFLGCTSYPDCTQTYPLPQMGQLLGTEEQCESCGSPMILMKTGGRSWKFCANMECPEKKEKAKRSKSSAKKSVTKTDKKTSVKTTAAAKTKTTKKTVTSKTASKKTTSKTAAKKTTTKKPAVKASTKSKEDQPK</sequence>
<dbReference type="SUPFAM" id="SSF56712">
    <property type="entry name" value="Prokaryotic type I DNA topoisomerase"/>
    <property type="match status" value="1"/>
</dbReference>
<dbReference type="SMART" id="SM00493">
    <property type="entry name" value="TOPRIM"/>
    <property type="match status" value="1"/>
</dbReference>
<dbReference type="Gene3D" id="2.70.20.10">
    <property type="entry name" value="Topoisomerase I, domain 3"/>
    <property type="match status" value="1"/>
</dbReference>
<dbReference type="GO" id="GO:0006281">
    <property type="term" value="P:DNA repair"/>
    <property type="evidence" value="ECO:0007669"/>
    <property type="project" value="TreeGrafter"/>
</dbReference>
<feature type="domain" description="Topo IA-type catalytic" evidence="16">
    <location>
        <begin position="154"/>
        <end position="565"/>
    </location>
</feature>
<dbReference type="GeneID" id="41323234"/>
<keyword evidence="8" id="KW-0460">Magnesium</keyword>
<keyword evidence="9 12" id="KW-0799">Topoisomerase</keyword>
<keyword evidence="7" id="KW-0862">Zinc</keyword>
<feature type="coiled-coil region" evidence="13">
    <location>
        <begin position="554"/>
        <end position="585"/>
    </location>
</feature>
<dbReference type="InterPro" id="IPR034144">
    <property type="entry name" value="TOPRIM_TopoIII"/>
</dbReference>
<dbReference type="GO" id="GO:0003677">
    <property type="term" value="F:DNA binding"/>
    <property type="evidence" value="ECO:0007669"/>
    <property type="project" value="UniProtKB-KW"/>
</dbReference>
<comment type="caution">
    <text evidence="12">Lacks conserved residue(s) required for the propagation of feature annotation.</text>
</comment>
<dbReference type="Gene3D" id="1.10.290.10">
    <property type="entry name" value="Topoisomerase I, domain 4"/>
    <property type="match status" value="1"/>
</dbReference>
<feature type="compositionally biased region" description="Basic residues" evidence="14">
    <location>
        <begin position="793"/>
        <end position="812"/>
    </location>
</feature>
<feature type="region of interest" description="Disordered" evidence="14">
    <location>
        <begin position="752"/>
        <end position="825"/>
    </location>
</feature>
<dbReference type="InterPro" id="IPR023405">
    <property type="entry name" value="Topo_IA_core_domain"/>
</dbReference>
<dbReference type="GO" id="GO:0005694">
    <property type="term" value="C:chromosome"/>
    <property type="evidence" value="ECO:0007669"/>
    <property type="project" value="InterPro"/>
</dbReference>
<keyword evidence="10 12" id="KW-0238">DNA-binding</keyword>
<dbReference type="RefSeq" id="WP_020448704.1">
    <property type="nucleotide sequence ID" value="NZ_CAYAYE010000015.1"/>
</dbReference>
<evidence type="ECO:0000256" key="10">
    <source>
        <dbReference type="ARBA" id="ARBA00023125"/>
    </source>
</evidence>
<dbReference type="Proteomes" id="UP000752814">
    <property type="component" value="Unassembled WGS sequence"/>
</dbReference>
<dbReference type="InterPro" id="IPR000380">
    <property type="entry name" value="Topo_IA"/>
</dbReference>
<dbReference type="EC" id="5.6.2.1" evidence="12"/>